<dbReference type="RefSeq" id="WP_209335467.1">
    <property type="nucleotide sequence ID" value="NZ_JAGIYY010000003.1"/>
</dbReference>
<evidence type="ECO:0000313" key="3">
    <source>
        <dbReference type="Proteomes" id="UP000666240"/>
    </source>
</evidence>
<keyword evidence="3" id="KW-1185">Reference proteome</keyword>
<reference evidence="2" key="1">
    <citation type="submission" date="2021-03" db="EMBL/GenBank/DDBJ databases">
        <title>Genome sequencing and assembly of Tianweitania sediminis.</title>
        <authorList>
            <person name="Chhetri G."/>
        </authorList>
    </citation>
    <scope>NUCLEOTIDE SEQUENCE</scope>
    <source>
        <strain evidence="2">Z8</strain>
    </source>
</reference>
<gene>
    <name evidence="2" type="ORF">J5Y06_12460</name>
</gene>
<name>A0A8J7R396_9HYPH</name>
<sequence>MKTFEVTVTSVVQVKLDERAFTPEFYKEFIEHFFPFDTLELHAQHIAQLAAREVFDFGWNRKEFVEGYGEIGPMGIYARVQSMETVTEEVATDPVNLQGSGPAPIEPREG</sequence>
<proteinExistence type="predicted"/>
<accession>A0A8J7R396</accession>
<organism evidence="2 3">
    <name type="scientific">Tianweitania sediminis</name>
    <dbReference type="NCBI Taxonomy" id="1502156"/>
    <lineage>
        <taxon>Bacteria</taxon>
        <taxon>Pseudomonadati</taxon>
        <taxon>Pseudomonadota</taxon>
        <taxon>Alphaproteobacteria</taxon>
        <taxon>Hyphomicrobiales</taxon>
        <taxon>Phyllobacteriaceae</taxon>
        <taxon>Tianweitania</taxon>
    </lineage>
</organism>
<dbReference type="Proteomes" id="UP000666240">
    <property type="component" value="Unassembled WGS sequence"/>
</dbReference>
<comment type="caution">
    <text evidence="2">The sequence shown here is derived from an EMBL/GenBank/DDBJ whole genome shotgun (WGS) entry which is preliminary data.</text>
</comment>
<protein>
    <submittedName>
        <fullName evidence="2">Uncharacterized protein</fullName>
    </submittedName>
</protein>
<feature type="region of interest" description="Disordered" evidence="1">
    <location>
        <begin position="91"/>
        <end position="110"/>
    </location>
</feature>
<evidence type="ECO:0000256" key="1">
    <source>
        <dbReference type="SAM" id="MobiDB-lite"/>
    </source>
</evidence>
<evidence type="ECO:0000313" key="2">
    <source>
        <dbReference type="EMBL" id="MBP0439465.1"/>
    </source>
</evidence>
<dbReference type="AlphaFoldDB" id="A0A8J7R396"/>
<dbReference type="EMBL" id="JAGIYY010000003">
    <property type="protein sequence ID" value="MBP0439465.1"/>
    <property type="molecule type" value="Genomic_DNA"/>
</dbReference>